<feature type="compositionally biased region" description="Gly residues" evidence="1">
    <location>
        <begin position="145"/>
        <end position="154"/>
    </location>
</feature>
<dbReference type="InterPro" id="IPR039494">
    <property type="entry name" value="F8A"/>
</dbReference>
<accession>A0A7R9H4T1</accession>
<evidence type="ECO:0000256" key="1">
    <source>
        <dbReference type="SAM" id="MobiDB-lite"/>
    </source>
</evidence>
<feature type="region of interest" description="Disordered" evidence="1">
    <location>
        <begin position="139"/>
        <end position="160"/>
    </location>
</feature>
<dbReference type="EMBL" id="OC319634">
    <property type="protein sequence ID" value="CAD7405926.1"/>
    <property type="molecule type" value="Genomic_DNA"/>
</dbReference>
<evidence type="ECO:0000313" key="2">
    <source>
        <dbReference type="EMBL" id="CAD7405926.1"/>
    </source>
</evidence>
<reference evidence="2" key="1">
    <citation type="submission" date="2020-11" db="EMBL/GenBank/DDBJ databases">
        <authorList>
            <person name="Tran Van P."/>
        </authorList>
    </citation>
    <scope>NUCLEOTIDE SEQUENCE</scope>
</reference>
<name>A0A7R9H4T1_TIMCR</name>
<protein>
    <submittedName>
        <fullName evidence="2">Uncharacterized protein</fullName>
    </submittedName>
</protein>
<gene>
    <name evidence="2" type="ORF">TCEB3V08_LOCUS8242</name>
</gene>
<proteinExistence type="predicted"/>
<dbReference type="GO" id="GO:0005769">
    <property type="term" value="C:early endosome"/>
    <property type="evidence" value="ECO:0007669"/>
    <property type="project" value="TreeGrafter"/>
</dbReference>
<dbReference type="PANTHER" id="PTHR16797">
    <property type="entry name" value="FACTOR VIII-ASSOCIATED GENE 1"/>
    <property type="match status" value="1"/>
</dbReference>
<dbReference type="PANTHER" id="PTHR16797:SF4">
    <property type="entry name" value="40-KDA HUNTINGTIN-ASSOCIATED PROTEIN"/>
    <property type="match status" value="1"/>
</dbReference>
<dbReference type="AlphaFoldDB" id="A0A7R9H4T1"/>
<sequence length="330" mass="36013">MKITESRELHHYSKLAVQCEREELPQYAGLCWIAAARCEGSLGNSPGEAWDLVRGARQFLVAETSSRALGCPSPGGENLQLALQCIMGQHTASELLLKQIPLSIFGELVTQALDWPADYTRPKEDGMDMYEDGKREKTIENDGGEVYGGEGGGRPRGRSRNRWEGEIAEKVQVRGEEFRWQHHHTAEQGGSSSCPLSAGLALELGQALRVDLDRPEEAASQFRLAADLQAACPLEQLNNLGLLTSCKIHLGDYDGALSVFNEMVSVAEHGGRPPVGVYADILRRCEVTRVLLLLILQPSAQRLPVEGAGPPLVSMRTSYGVVKSPGCYFS</sequence>
<dbReference type="GO" id="GO:0099518">
    <property type="term" value="P:vesicle cytoskeletal trafficking"/>
    <property type="evidence" value="ECO:0007669"/>
    <property type="project" value="TreeGrafter"/>
</dbReference>
<organism evidence="2">
    <name type="scientific">Timema cristinae</name>
    <name type="common">Walking stick</name>
    <dbReference type="NCBI Taxonomy" id="61476"/>
    <lineage>
        <taxon>Eukaryota</taxon>
        <taxon>Metazoa</taxon>
        <taxon>Ecdysozoa</taxon>
        <taxon>Arthropoda</taxon>
        <taxon>Hexapoda</taxon>
        <taxon>Insecta</taxon>
        <taxon>Pterygota</taxon>
        <taxon>Neoptera</taxon>
        <taxon>Polyneoptera</taxon>
        <taxon>Phasmatodea</taxon>
        <taxon>Timematodea</taxon>
        <taxon>Timematoidea</taxon>
        <taxon>Timematidae</taxon>
        <taxon>Timema</taxon>
    </lineage>
</organism>